<evidence type="ECO:0000313" key="2">
    <source>
        <dbReference type="Proteomes" id="UP000199584"/>
    </source>
</evidence>
<dbReference type="AlphaFoldDB" id="A0A1I6CP23"/>
<keyword evidence="2" id="KW-1185">Reference proteome</keyword>
<proteinExistence type="predicted"/>
<protein>
    <submittedName>
        <fullName evidence="1">Uncharacterized protein</fullName>
    </submittedName>
</protein>
<evidence type="ECO:0000313" key="1">
    <source>
        <dbReference type="EMBL" id="SFQ94931.1"/>
    </source>
</evidence>
<name>A0A1I6CP23_9FIRM</name>
<organism evidence="1 2">
    <name type="scientific">Desulfoscipio geothermicus DSM 3669</name>
    <dbReference type="NCBI Taxonomy" id="1121426"/>
    <lineage>
        <taxon>Bacteria</taxon>
        <taxon>Bacillati</taxon>
        <taxon>Bacillota</taxon>
        <taxon>Clostridia</taxon>
        <taxon>Eubacteriales</taxon>
        <taxon>Desulfallaceae</taxon>
        <taxon>Desulfoscipio</taxon>
    </lineage>
</organism>
<dbReference type="STRING" id="39060.SAMN05660706_10186"/>
<accession>A0A1I6CP23</accession>
<sequence>MQNLNDAVYARSGADMVGAFLKAIKDGDTLTFWRLLDNRGQGYFMGMWFYALGNADLTGVALLAEDENFLRDALGGIVGDLRTNLEALLDNPQIGELQNIDSHHARVPVTTAGHAAPDEPLTEYIPLVLELAPAGAASAVETDGSVGMTCWKIDTLKCFRMQKT</sequence>
<gene>
    <name evidence="1" type="ORF">SAMN05660706_10186</name>
</gene>
<dbReference type="OrthoDB" id="1806844at2"/>
<dbReference type="RefSeq" id="WP_092481487.1">
    <property type="nucleotide sequence ID" value="NZ_FOYM01000001.1"/>
</dbReference>
<dbReference type="EMBL" id="FOYM01000001">
    <property type="protein sequence ID" value="SFQ94931.1"/>
    <property type="molecule type" value="Genomic_DNA"/>
</dbReference>
<dbReference type="Proteomes" id="UP000199584">
    <property type="component" value="Unassembled WGS sequence"/>
</dbReference>
<reference evidence="2" key="1">
    <citation type="submission" date="2016-10" db="EMBL/GenBank/DDBJ databases">
        <authorList>
            <person name="Varghese N."/>
            <person name="Submissions S."/>
        </authorList>
    </citation>
    <scope>NUCLEOTIDE SEQUENCE [LARGE SCALE GENOMIC DNA]</scope>
    <source>
        <strain evidence="2">DSM 3669</strain>
    </source>
</reference>